<evidence type="ECO:0000256" key="2">
    <source>
        <dbReference type="SAM" id="Phobius"/>
    </source>
</evidence>
<feature type="region of interest" description="Disordered" evidence="1">
    <location>
        <begin position="49"/>
        <end position="98"/>
    </location>
</feature>
<dbReference type="EMBL" id="CP042344">
    <property type="protein sequence ID" value="QEA13900.1"/>
    <property type="molecule type" value="Genomic_DNA"/>
</dbReference>
<reference evidence="3 4" key="1">
    <citation type="submission" date="2019-07" db="EMBL/GenBank/DDBJ databases">
        <title>Complete genome sequence of Comamonas sp. NLF 7-7 isolated from livestock.</title>
        <authorList>
            <person name="Kim D.H."/>
            <person name="Kim J.G."/>
        </authorList>
    </citation>
    <scope>NUCLEOTIDE SEQUENCE [LARGE SCALE GENOMIC DNA]</scope>
    <source>
        <strain evidence="3 4">NLF 7-7</strain>
    </source>
</reference>
<proteinExistence type="predicted"/>
<evidence type="ECO:0000256" key="1">
    <source>
        <dbReference type="SAM" id="MobiDB-lite"/>
    </source>
</evidence>
<accession>A0A5B8RWK6</accession>
<sequence length="98" mass="9984">MAGDGISQTPGAAAPWWKSGYVWLIVALTLAALAGGLFTVYLAMQAPPEPVPGTSGARLGDNAALEPALQARNRTSIRNGEAMGRSAAPRPDAGAPQD</sequence>
<evidence type="ECO:0000313" key="4">
    <source>
        <dbReference type="Proteomes" id="UP000321199"/>
    </source>
</evidence>
<name>A0A5B8RWK6_9BURK</name>
<evidence type="ECO:0008006" key="5">
    <source>
        <dbReference type="Google" id="ProtNLM"/>
    </source>
</evidence>
<dbReference type="AlphaFoldDB" id="A0A5B8RWK6"/>
<protein>
    <recommendedName>
        <fullName evidence="5">Nitrogen fixation protein FixH</fullName>
    </recommendedName>
</protein>
<keyword evidence="2" id="KW-0472">Membrane</keyword>
<dbReference type="OrthoDB" id="5295180at2"/>
<dbReference type="KEGG" id="cof:FOZ74_13175"/>
<dbReference type="Proteomes" id="UP000321199">
    <property type="component" value="Chromosome"/>
</dbReference>
<evidence type="ECO:0000313" key="3">
    <source>
        <dbReference type="EMBL" id="QEA13900.1"/>
    </source>
</evidence>
<keyword evidence="2" id="KW-1133">Transmembrane helix</keyword>
<feature type="transmembrane region" description="Helical" evidence="2">
    <location>
        <begin position="20"/>
        <end position="43"/>
    </location>
</feature>
<keyword evidence="2" id="KW-0812">Transmembrane</keyword>
<organism evidence="3 4">
    <name type="scientific">Comamonas flocculans</name>
    <dbReference type="NCBI Taxonomy" id="2597701"/>
    <lineage>
        <taxon>Bacteria</taxon>
        <taxon>Pseudomonadati</taxon>
        <taxon>Pseudomonadota</taxon>
        <taxon>Betaproteobacteria</taxon>
        <taxon>Burkholderiales</taxon>
        <taxon>Comamonadaceae</taxon>
        <taxon>Comamonas</taxon>
    </lineage>
</organism>
<dbReference type="RefSeq" id="WP_146913485.1">
    <property type="nucleotide sequence ID" value="NZ_CP042344.1"/>
</dbReference>
<gene>
    <name evidence="3" type="ORF">FOZ74_13175</name>
</gene>
<keyword evidence="4" id="KW-1185">Reference proteome</keyword>